<evidence type="ECO:0000256" key="5">
    <source>
        <dbReference type="ARBA" id="ARBA00022989"/>
    </source>
</evidence>
<dbReference type="RefSeq" id="WP_137451298.1">
    <property type="nucleotide sequence ID" value="NZ_SZZH01000006.1"/>
</dbReference>
<dbReference type="CDD" id="cd17329">
    <property type="entry name" value="MFS_MdtH_MDR_like"/>
    <property type="match status" value="1"/>
</dbReference>
<evidence type="ECO:0000256" key="4">
    <source>
        <dbReference type="ARBA" id="ARBA00022692"/>
    </source>
</evidence>
<feature type="transmembrane region" description="Helical" evidence="7">
    <location>
        <begin position="181"/>
        <end position="200"/>
    </location>
</feature>
<dbReference type="GO" id="GO:0022857">
    <property type="term" value="F:transmembrane transporter activity"/>
    <property type="evidence" value="ECO:0007669"/>
    <property type="project" value="InterPro"/>
</dbReference>
<comment type="caution">
    <text evidence="9">The sequence shown here is derived from an EMBL/GenBank/DDBJ whole genome shotgun (WGS) entry which is preliminary data.</text>
</comment>
<evidence type="ECO:0000256" key="1">
    <source>
        <dbReference type="ARBA" id="ARBA00004651"/>
    </source>
</evidence>
<dbReference type="PROSITE" id="PS50850">
    <property type="entry name" value="MFS"/>
    <property type="match status" value="1"/>
</dbReference>
<dbReference type="InterPro" id="IPR036259">
    <property type="entry name" value="MFS_trans_sf"/>
</dbReference>
<reference evidence="9 10" key="1">
    <citation type="submission" date="2019-05" db="EMBL/GenBank/DDBJ databases">
        <title>Nakamurella sp. N5BH11, whole genome shotgun sequence.</title>
        <authorList>
            <person name="Tuo L."/>
        </authorList>
    </citation>
    <scope>NUCLEOTIDE SEQUENCE [LARGE SCALE GENOMIC DNA]</scope>
    <source>
        <strain evidence="9 10">N5BH11</strain>
    </source>
</reference>
<feature type="domain" description="Major facilitator superfamily (MFS) profile" evidence="8">
    <location>
        <begin position="10"/>
        <end position="423"/>
    </location>
</feature>
<evidence type="ECO:0000313" key="10">
    <source>
        <dbReference type="Proteomes" id="UP000306985"/>
    </source>
</evidence>
<name>A0A4U6QAG5_9ACTN</name>
<dbReference type="PANTHER" id="PTHR23517:SF2">
    <property type="entry name" value="MULTIDRUG RESISTANCE PROTEIN MDTH"/>
    <property type="match status" value="1"/>
</dbReference>
<dbReference type="InterPro" id="IPR020846">
    <property type="entry name" value="MFS_dom"/>
</dbReference>
<dbReference type="AlphaFoldDB" id="A0A4U6QAG5"/>
<sequence length="452" mass="47021">MTTRAPERSTAVVRTLLATQFAFNVGFYGVVPFIAVRLHDGLAASGTAIAVTLAVRTFSQQGMFVVGGALADRYGARRVMVAGTVVRTIGYVALAMAGSVSWMIVAAVLTGIGGALFSPALESLLASKGRADDAEPQDSTGLRRTPTRDRLFALLAVCGEVGAVLGPVLGGVLLVHGFTTVALAGAALFAVVGVALYRVLPPGPPLRSPRSRPTGADATAVPASWRVALRDRRFLLFCLAYSSYLLSYNQLYVGLPVELDRVGAGPAALPGLFLLAAVLIIVAQLPIAALTRRLPTRWSLPVGFGLMVAGFVVVAVWAPHTPGEIALWPAITWVVLLTLGQMTVVPVAMDQVGRFAGNQPSGAWYGLLATAGGVAVLLGSFVVGPFLDHARQPVVGAGTAWWLMALFPALSAVVMAVLFRTGRADSTSRAVATSAPAPLLDPVSTPKRNGQP</sequence>
<keyword evidence="4 7" id="KW-0812">Transmembrane</keyword>
<dbReference type="InterPro" id="IPR011701">
    <property type="entry name" value="MFS"/>
</dbReference>
<feature type="transmembrane region" description="Helical" evidence="7">
    <location>
        <begin position="330"/>
        <end position="350"/>
    </location>
</feature>
<keyword evidence="10" id="KW-1185">Reference proteome</keyword>
<dbReference type="PANTHER" id="PTHR23517">
    <property type="entry name" value="RESISTANCE PROTEIN MDTM, PUTATIVE-RELATED-RELATED"/>
    <property type="match status" value="1"/>
</dbReference>
<dbReference type="Pfam" id="PF07690">
    <property type="entry name" value="MFS_1"/>
    <property type="match status" value="1"/>
</dbReference>
<dbReference type="Proteomes" id="UP000306985">
    <property type="component" value="Unassembled WGS sequence"/>
</dbReference>
<feature type="transmembrane region" description="Helical" evidence="7">
    <location>
        <begin position="12"/>
        <end position="35"/>
    </location>
</feature>
<evidence type="ECO:0000256" key="3">
    <source>
        <dbReference type="ARBA" id="ARBA00022475"/>
    </source>
</evidence>
<dbReference type="OrthoDB" id="3285778at2"/>
<evidence type="ECO:0000259" key="8">
    <source>
        <dbReference type="PROSITE" id="PS50850"/>
    </source>
</evidence>
<dbReference type="EMBL" id="SZZH01000006">
    <property type="protein sequence ID" value="TKV56911.1"/>
    <property type="molecule type" value="Genomic_DNA"/>
</dbReference>
<organism evidence="9 10">
    <name type="scientific">Nakamurella flava</name>
    <dbReference type="NCBI Taxonomy" id="2576308"/>
    <lineage>
        <taxon>Bacteria</taxon>
        <taxon>Bacillati</taxon>
        <taxon>Actinomycetota</taxon>
        <taxon>Actinomycetes</taxon>
        <taxon>Nakamurellales</taxon>
        <taxon>Nakamurellaceae</taxon>
        <taxon>Nakamurella</taxon>
    </lineage>
</organism>
<evidence type="ECO:0000256" key="7">
    <source>
        <dbReference type="SAM" id="Phobius"/>
    </source>
</evidence>
<keyword evidence="2" id="KW-0813">Transport</keyword>
<dbReference type="Gene3D" id="1.20.1250.20">
    <property type="entry name" value="MFS general substrate transporter like domains"/>
    <property type="match status" value="1"/>
</dbReference>
<gene>
    <name evidence="9" type="ORF">FDO65_18910</name>
</gene>
<evidence type="ECO:0000256" key="2">
    <source>
        <dbReference type="ARBA" id="ARBA00022448"/>
    </source>
</evidence>
<accession>A0A4U6QAG5</accession>
<feature type="transmembrane region" description="Helical" evidence="7">
    <location>
        <begin position="102"/>
        <end position="121"/>
    </location>
</feature>
<keyword evidence="6 7" id="KW-0472">Membrane</keyword>
<evidence type="ECO:0000313" key="9">
    <source>
        <dbReference type="EMBL" id="TKV56911.1"/>
    </source>
</evidence>
<keyword evidence="3" id="KW-1003">Cell membrane</keyword>
<keyword evidence="5 7" id="KW-1133">Transmembrane helix</keyword>
<proteinExistence type="predicted"/>
<feature type="transmembrane region" description="Helical" evidence="7">
    <location>
        <begin position="79"/>
        <end position="96"/>
    </location>
</feature>
<feature type="transmembrane region" description="Helical" evidence="7">
    <location>
        <begin position="234"/>
        <end position="255"/>
    </location>
</feature>
<evidence type="ECO:0000256" key="6">
    <source>
        <dbReference type="ARBA" id="ARBA00023136"/>
    </source>
</evidence>
<protein>
    <submittedName>
        <fullName evidence="9">MFS transporter</fullName>
    </submittedName>
</protein>
<feature type="transmembrane region" description="Helical" evidence="7">
    <location>
        <begin position="151"/>
        <end position="175"/>
    </location>
</feature>
<feature type="transmembrane region" description="Helical" evidence="7">
    <location>
        <begin position="362"/>
        <end position="387"/>
    </location>
</feature>
<feature type="transmembrane region" description="Helical" evidence="7">
    <location>
        <begin position="298"/>
        <end position="318"/>
    </location>
</feature>
<comment type="subcellular location">
    <subcellularLocation>
        <location evidence="1">Cell membrane</location>
        <topology evidence="1">Multi-pass membrane protein</topology>
    </subcellularLocation>
</comment>
<feature type="transmembrane region" description="Helical" evidence="7">
    <location>
        <begin position="399"/>
        <end position="419"/>
    </location>
</feature>
<feature type="transmembrane region" description="Helical" evidence="7">
    <location>
        <begin position="267"/>
        <end position="291"/>
    </location>
</feature>
<dbReference type="GO" id="GO:0005886">
    <property type="term" value="C:plasma membrane"/>
    <property type="evidence" value="ECO:0007669"/>
    <property type="project" value="UniProtKB-SubCell"/>
</dbReference>
<dbReference type="SUPFAM" id="SSF103473">
    <property type="entry name" value="MFS general substrate transporter"/>
    <property type="match status" value="1"/>
</dbReference>
<dbReference type="InterPro" id="IPR050171">
    <property type="entry name" value="MFS_Transporters"/>
</dbReference>